<organism evidence="2 3">
    <name type="scientific">Sphingomonas donggukensis</name>
    <dbReference type="NCBI Taxonomy" id="2949093"/>
    <lineage>
        <taxon>Bacteria</taxon>
        <taxon>Pseudomonadati</taxon>
        <taxon>Pseudomonadota</taxon>
        <taxon>Alphaproteobacteria</taxon>
        <taxon>Sphingomonadales</taxon>
        <taxon>Sphingomonadaceae</taxon>
        <taxon>Sphingomonas</taxon>
    </lineage>
</organism>
<dbReference type="Pfam" id="PF14542">
    <property type="entry name" value="Acetyltransf_CG"/>
    <property type="match status" value="1"/>
</dbReference>
<feature type="domain" description="N-acetyltransferase" evidence="1">
    <location>
        <begin position="5"/>
        <end position="90"/>
    </location>
</feature>
<dbReference type="PROSITE" id="PS51729">
    <property type="entry name" value="GNAT_YJDJ"/>
    <property type="match status" value="1"/>
</dbReference>
<accession>A0ABY4TZK2</accession>
<evidence type="ECO:0000313" key="3">
    <source>
        <dbReference type="Proteomes" id="UP001055580"/>
    </source>
</evidence>
<dbReference type="InterPro" id="IPR016181">
    <property type="entry name" value="Acyl_CoA_acyltransferase"/>
</dbReference>
<proteinExistence type="predicted"/>
<sequence length="90" mass="9912">MSEVNDNRAEHRYELVEDSEMAFAAYELAGDTITFTHTIVPEAIGGRGVGSRLVAAALANVRQRGLKVVPRCAFVAAYVAKHPEWRELLV</sequence>
<dbReference type="PANTHER" id="PTHR31435">
    <property type="entry name" value="PROTEIN NATD1"/>
    <property type="match status" value="1"/>
</dbReference>
<dbReference type="InterPro" id="IPR031165">
    <property type="entry name" value="GNAT_YJDJ"/>
</dbReference>
<gene>
    <name evidence="2" type="ORF">M9980_00470</name>
</gene>
<evidence type="ECO:0000259" key="1">
    <source>
        <dbReference type="PROSITE" id="PS51729"/>
    </source>
</evidence>
<dbReference type="Gene3D" id="3.40.630.30">
    <property type="match status" value="1"/>
</dbReference>
<dbReference type="Proteomes" id="UP001055580">
    <property type="component" value="Chromosome"/>
</dbReference>
<keyword evidence="3" id="KW-1185">Reference proteome</keyword>
<dbReference type="PANTHER" id="PTHR31435:SF10">
    <property type="entry name" value="BSR4717 PROTEIN"/>
    <property type="match status" value="1"/>
</dbReference>
<dbReference type="SUPFAM" id="SSF55729">
    <property type="entry name" value="Acyl-CoA N-acyltransferases (Nat)"/>
    <property type="match status" value="1"/>
</dbReference>
<dbReference type="InterPro" id="IPR045057">
    <property type="entry name" value="Gcn5-rel_NAT"/>
</dbReference>
<dbReference type="RefSeq" id="WP_250752286.1">
    <property type="nucleotide sequence ID" value="NZ_CP098401.1"/>
</dbReference>
<dbReference type="EMBL" id="CP098401">
    <property type="protein sequence ID" value="URW75748.1"/>
    <property type="molecule type" value="Genomic_DNA"/>
</dbReference>
<reference evidence="2" key="1">
    <citation type="submission" date="2022-05" db="EMBL/GenBank/DDBJ databases">
        <title>Sphingomonas sp. strain RMG20 Genome sequencing and assembly.</title>
        <authorList>
            <person name="Kim I."/>
        </authorList>
    </citation>
    <scope>NUCLEOTIDE SEQUENCE</scope>
    <source>
        <strain evidence="2">RMG20</strain>
    </source>
</reference>
<protein>
    <submittedName>
        <fullName evidence="2">N-acetyltransferase</fullName>
    </submittedName>
</protein>
<evidence type="ECO:0000313" key="2">
    <source>
        <dbReference type="EMBL" id="URW75748.1"/>
    </source>
</evidence>
<name>A0ABY4TZK2_9SPHN</name>